<dbReference type="AlphaFoldDB" id="A0A4Q7LY91"/>
<dbReference type="EC" id="3.2.1.4" evidence="2"/>
<protein>
    <recommendedName>
        <fullName evidence="2">cellulase</fullName>
        <ecNumber evidence="2">3.2.1.4</ecNumber>
    </recommendedName>
</protein>
<evidence type="ECO:0000313" key="8">
    <source>
        <dbReference type="EMBL" id="RZS59651.1"/>
    </source>
</evidence>
<dbReference type="Gene3D" id="3.20.20.80">
    <property type="entry name" value="Glycosidases"/>
    <property type="match status" value="1"/>
</dbReference>
<dbReference type="GO" id="GO:0009251">
    <property type="term" value="P:glucan catabolic process"/>
    <property type="evidence" value="ECO:0007669"/>
    <property type="project" value="TreeGrafter"/>
</dbReference>
<evidence type="ECO:0000256" key="5">
    <source>
        <dbReference type="RuleBase" id="RU361153"/>
    </source>
</evidence>
<comment type="caution">
    <text evidence="8">The sequence shown here is derived from an EMBL/GenBank/DDBJ whole genome shotgun (WGS) entry which is preliminary data.</text>
</comment>
<keyword evidence="6" id="KW-0812">Transmembrane</keyword>
<dbReference type="SUPFAM" id="SSF51445">
    <property type="entry name" value="(Trans)glycosidases"/>
    <property type="match status" value="1"/>
</dbReference>
<accession>A0A4Q7LY91</accession>
<dbReference type="PROSITE" id="PS00659">
    <property type="entry name" value="GLYCOSYL_HYDROL_F5"/>
    <property type="match status" value="1"/>
</dbReference>
<dbReference type="GO" id="GO:0008810">
    <property type="term" value="F:cellulase activity"/>
    <property type="evidence" value="ECO:0007669"/>
    <property type="project" value="UniProtKB-EC"/>
</dbReference>
<dbReference type="PANTHER" id="PTHR34142">
    <property type="entry name" value="ENDO-BETA-1,4-GLUCANASE A"/>
    <property type="match status" value="1"/>
</dbReference>
<evidence type="ECO:0000256" key="4">
    <source>
        <dbReference type="ARBA" id="ARBA00023295"/>
    </source>
</evidence>
<dbReference type="PANTHER" id="PTHR34142:SF1">
    <property type="entry name" value="GLYCOSIDE HYDROLASE FAMILY 5 DOMAIN-CONTAINING PROTEIN"/>
    <property type="match status" value="1"/>
</dbReference>
<reference evidence="8 9" key="1">
    <citation type="journal article" date="2015" name="Stand. Genomic Sci.">
        <title>Genomic Encyclopedia of Bacterial and Archaeal Type Strains, Phase III: the genomes of soil and plant-associated and newly described type strains.</title>
        <authorList>
            <person name="Whitman W.B."/>
            <person name="Woyke T."/>
            <person name="Klenk H.P."/>
            <person name="Zhou Y."/>
            <person name="Lilburn T.G."/>
            <person name="Beck B.J."/>
            <person name="De Vos P."/>
            <person name="Vandamme P."/>
            <person name="Eisen J.A."/>
            <person name="Garrity G."/>
            <person name="Hugenholtz P."/>
            <person name="Kyrpides N.C."/>
        </authorList>
    </citation>
    <scope>NUCLEOTIDE SEQUENCE [LARGE SCALE GENOMIC DNA]</scope>
    <source>
        <strain evidence="8 9">CV2</strain>
    </source>
</reference>
<sequence length="405" mass="43456">MQTEVMQNAPSRRRTRIVALVIAAGVTVALAGSAIAVVLLIGTPGPAKAWAPTFTSATPNAPAPYVRGSELVDGRTGKPLALWGANVPGFEYACIQGRGHDDGGTTADAVAAMIEWGFTAVRIPLNQQCWGVDRPSVAFGTVDDYRANLERFVSLATNTGLVVIVDLHWSAPGGEIADGLRAMPDANSVTFWNEVAADYRKHRAVMFDVFNEPHSRYDADRQQWAFELTPECWRDGGCQVPREIDRASTVSGSTFAASGMADLVAAVRASGARQPVIVSGLDYANDLRAWVDHRPADDQLIAGVHLYPEQRCHDVECWQTELGPVTQVAPLLVAEFGQSDGGSDHLDAVLDWSRGNAVGALAWAWWVIDDPAASEDARYALIADDAFTPNHPSGTTLRAALDSLP</sequence>
<dbReference type="InterPro" id="IPR017853">
    <property type="entry name" value="GH"/>
</dbReference>
<proteinExistence type="inferred from homology"/>
<comment type="catalytic activity">
    <reaction evidence="1">
        <text>Endohydrolysis of (1-&gt;4)-beta-D-glucosidic linkages in cellulose, lichenin and cereal beta-D-glucans.</text>
        <dbReference type="EC" id="3.2.1.4"/>
    </reaction>
</comment>
<comment type="similarity">
    <text evidence="5">Belongs to the glycosyl hydrolase 5 (cellulase A) family.</text>
</comment>
<dbReference type="InterPro" id="IPR001547">
    <property type="entry name" value="Glyco_hydro_5"/>
</dbReference>
<evidence type="ECO:0000259" key="7">
    <source>
        <dbReference type="Pfam" id="PF00150"/>
    </source>
</evidence>
<evidence type="ECO:0000256" key="2">
    <source>
        <dbReference type="ARBA" id="ARBA00012601"/>
    </source>
</evidence>
<keyword evidence="6" id="KW-1133">Transmembrane helix</keyword>
<keyword evidence="9" id="KW-1185">Reference proteome</keyword>
<feature type="transmembrane region" description="Helical" evidence="6">
    <location>
        <begin position="17"/>
        <end position="41"/>
    </location>
</feature>
<dbReference type="InterPro" id="IPR018087">
    <property type="entry name" value="Glyco_hydro_5_CS"/>
</dbReference>
<evidence type="ECO:0000256" key="3">
    <source>
        <dbReference type="ARBA" id="ARBA00022801"/>
    </source>
</evidence>
<name>A0A4Q7LY91_9MICO</name>
<feature type="domain" description="Glycoside hydrolase family 5" evidence="7">
    <location>
        <begin position="100"/>
        <end position="366"/>
    </location>
</feature>
<gene>
    <name evidence="8" type="ORF">EV141_0883</name>
</gene>
<evidence type="ECO:0000256" key="1">
    <source>
        <dbReference type="ARBA" id="ARBA00000966"/>
    </source>
</evidence>
<dbReference type="EMBL" id="SGWW01000001">
    <property type="protein sequence ID" value="RZS59651.1"/>
    <property type="molecule type" value="Genomic_DNA"/>
</dbReference>
<keyword evidence="4 5" id="KW-0326">Glycosidase</keyword>
<evidence type="ECO:0000313" key="9">
    <source>
        <dbReference type="Proteomes" id="UP000293519"/>
    </source>
</evidence>
<keyword evidence="3 5" id="KW-0378">Hydrolase</keyword>
<dbReference type="Pfam" id="PF00150">
    <property type="entry name" value="Cellulase"/>
    <property type="match status" value="1"/>
</dbReference>
<keyword evidence="6" id="KW-0472">Membrane</keyword>
<dbReference type="Proteomes" id="UP000293519">
    <property type="component" value="Unassembled WGS sequence"/>
</dbReference>
<organism evidence="8 9">
    <name type="scientific">Microcella putealis</name>
    <dbReference type="NCBI Taxonomy" id="337005"/>
    <lineage>
        <taxon>Bacteria</taxon>
        <taxon>Bacillati</taxon>
        <taxon>Actinomycetota</taxon>
        <taxon>Actinomycetes</taxon>
        <taxon>Micrococcales</taxon>
        <taxon>Microbacteriaceae</taxon>
        <taxon>Microcella</taxon>
    </lineage>
</organism>
<evidence type="ECO:0000256" key="6">
    <source>
        <dbReference type="SAM" id="Phobius"/>
    </source>
</evidence>